<evidence type="ECO:0000256" key="10">
    <source>
        <dbReference type="ARBA" id="ARBA00022927"/>
    </source>
</evidence>
<evidence type="ECO:0000256" key="20">
    <source>
        <dbReference type="SAM" id="Coils"/>
    </source>
</evidence>
<gene>
    <name evidence="24" type="primary">uso1</name>
</gene>
<evidence type="ECO:0000256" key="6">
    <source>
        <dbReference type="ARBA" id="ARBA00022490"/>
    </source>
</evidence>
<dbReference type="GO" id="GO:0000139">
    <property type="term" value="C:Golgi membrane"/>
    <property type="evidence" value="ECO:0007669"/>
    <property type="project" value="UniProtKB-SubCell"/>
</dbReference>
<evidence type="ECO:0000313" key="24">
    <source>
        <dbReference type="Ensembl" id="ENSSFAP00005030502.1"/>
    </source>
</evidence>
<dbReference type="Pfam" id="PF18770">
    <property type="entry name" value="Arm_vescicular"/>
    <property type="match status" value="1"/>
</dbReference>
<evidence type="ECO:0000256" key="5">
    <source>
        <dbReference type="ARBA" id="ARBA00022448"/>
    </source>
</evidence>
<dbReference type="AlphaFoldDB" id="A0A672HN91"/>
<dbReference type="InterPro" id="IPR006955">
    <property type="entry name" value="Uso1_p115_C"/>
</dbReference>
<keyword evidence="7" id="KW-0597">Phosphoprotein</keyword>
<name>A0A672HN91_SALFA</name>
<keyword evidence="12" id="KW-0333">Golgi apparatus</keyword>
<evidence type="ECO:0000256" key="11">
    <source>
        <dbReference type="ARBA" id="ARBA00022990"/>
    </source>
</evidence>
<keyword evidence="8" id="KW-0677">Repeat</keyword>
<evidence type="ECO:0000256" key="17">
    <source>
        <dbReference type="ARBA" id="ARBA00080851"/>
    </source>
</evidence>
<dbReference type="InterPro" id="IPR006953">
    <property type="entry name" value="Vesicle_Uso1_P115_head"/>
</dbReference>
<feature type="region of interest" description="Disordered" evidence="21">
    <location>
        <begin position="921"/>
        <end position="947"/>
    </location>
</feature>
<dbReference type="InterPro" id="IPR024095">
    <property type="entry name" value="Vesicle_P115"/>
</dbReference>
<evidence type="ECO:0000256" key="9">
    <source>
        <dbReference type="ARBA" id="ARBA00022892"/>
    </source>
</evidence>
<dbReference type="Pfam" id="PF04869">
    <property type="entry name" value="Uso1_p115_head"/>
    <property type="match status" value="1"/>
</dbReference>
<evidence type="ECO:0000256" key="3">
    <source>
        <dbReference type="ARBA" id="ARBA00006960"/>
    </source>
</evidence>
<dbReference type="InterPro" id="IPR000225">
    <property type="entry name" value="Armadillo"/>
</dbReference>
<evidence type="ECO:0000256" key="18">
    <source>
        <dbReference type="ARBA" id="ARBA00083407"/>
    </source>
</evidence>
<feature type="compositionally biased region" description="Polar residues" evidence="21">
    <location>
        <begin position="730"/>
        <end position="748"/>
    </location>
</feature>
<dbReference type="FunFam" id="1.25.10.10:FF:000054">
    <property type="entry name" value="General vesicular transport factor p115"/>
    <property type="match status" value="1"/>
</dbReference>
<feature type="coiled-coil region" evidence="20">
    <location>
        <begin position="671"/>
        <end position="705"/>
    </location>
</feature>
<evidence type="ECO:0000256" key="2">
    <source>
        <dbReference type="ARBA" id="ARBA00004514"/>
    </source>
</evidence>
<dbReference type="GO" id="GO:0005795">
    <property type="term" value="C:Golgi stack"/>
    <property type="evidence" value="ECO:0007669"/>
    <property type="project" value="TreeGrafter"/>
</dbReference>
<dbReference type="GO" id="GO:0006886">
    <property type="term" value="P:intracellular protein transport"/>
    <property type="evidence" value="ECO:0007669"/>
    <property type="project" value="InterPro"/>
</dbReference>
<evidence type="ECO:0000256" key="1">
    <source>
        <dbReference type="ARBA" id="ARBA00004395"/>
    </source>
</evidence>
<evidence type="ECO:0000256" key="14">
    <source>
        <dbReference type="ARBA" id="ARBA00023136"/>
    </source>
</evidence>
<evidence type="ECO:0000256" key="4">
    <source>
        <dbReference type="ARBA" id="ARBA00018243"/>
    </source>
</evidence>
<keyword evidence="6" id="KW-0963">Cytoplasm</keyword>
<proteinExistence type="inferred from homology"/>
<reference evidence="24" key="1">
    <citation type="submission" date="2019-06" db="EMBL/GenBank/DDBJ databases">
        <authorList>
            <consortium name="Wellcome Sanger Institute Data Sharing"/>
        </authorList>
    </citation>
    <scope>NUCLEOTIDE SEQUENCE [LARGE SCALE GENOMIC DNA]</scope>
</reference>
<dbReference type="Gene3D" id="1.25.10.10">
    <property type="entry name" value="Leucine-rich Repeat Variant"/>
    <property type="match status" value="1"/>
</dbReference>
<dbReference type="InterPro" id="IPR041209">
    <property type="entry name" value="P115_Arm_rpt"/>
</dbReference>
<keyword evidence="10" id="KW-0653">Protein transport</keyword>
<sequence>MFPCTKYTSANISQANQQSQPTNSSVCYENFLIQKLCDRVASSTLLEDRRDAVRALKSLSKKYRMEVGTQAMDHLITILQTDRSDSEIVGYALDTLYNIICNDEEEEQDESEDENAQKQADDLGAQFTDKFIEDPEHITLLLTLLEEFDFHVRWPGVKLLTSLLKNQGVQVQGIILVSPMGVSRLMDLLADSREVIRNDGLLLLQQLTKGNAAIQKIVAFENAFERLLDIITEEGSSDGGIVVEDCLLLLLNLLKNNSSNQNFFKEGSYIQRMKPWFEVGDDNSGWSAQKVTNLHLMLQLVRVMVSPVNSPGATASCQKSMYQCGLLQQLCTILMATGVPADILTETINTVSEVIRGSQVNQDYFASVNAPSNPPRPAIVVLLMSMVNERQPFVLRCAVLYCFQCFLYKNQKGQGEIVATLLPSTIDANSISAGQLLCGGLFSADSLSNWCAAVALAHALQDNLTQKEQLLRVQLATSLGKPPVSLLQQCTNILSQGDKIVRRGSKVQTRVGLLMLLCTWISNCPIAVTHFLHNQENVPFLTAQISENLGEDERLVQGLCALLLGICIYYNDNSLENYTKEKLKQLIEKRIGKENFVEKLGFITKHELYSRAAQKPQPVFPSPEQMLFDHEFTKLVKELEGVITKAVHKSSEEEKKEEEVKKTLEQHDNIVTQYKELIREQDAQIQELKEQVASMTSQHEQMQTTITQQLSQIQQHKDQYNILKLKLGKENQSQPNNQGDSSQMNGLQTEELSQLREEVEELRKQHTLLQSQLSDKDALISSLVSNMWFVSWSELDDLRSQVQSQSAEIAQLKSERQDLLRKVEDGISPGYHHQISFPSFPSSLLRLLPMVQEEAKSLSDSRADMEQQLASATSTVAILQTEKTKLQTEVQESKKEQDDLLMLLADQDQKIHSLKQRLKDLGETVEDEDDLDARDQTDDEDEDDDED</sequence>
<evidence type="ECO:0000256" key="12">
    <source>
        <dbReference type="ARBA" id="ARBA00023034"/>
    </source>
</evidence>
<evidence type="ECO:0000256" key="21">
    <source>
        <dbReference type="SAM" id="MobiDB-lite"/>
    </source>
</evidence>
<dbReference type="Proteomes" id="UP000472267">
    <property type="component" value="Chromosome 6"/>
</dbReference>
<dbReference type="GO" id="GO:0005829">
    <property type="term" value="C:cytosol"/>
    <property type="evidence" value="ECO:0007669"/>
    <property type="project" value="UniProtKB-SubCell"/>
</dbReference>
<dbReference type="InterPro" id="IPR016024">
    <property type="entry name" value="ARM-type_fold"/>
</dbReference>
<dbReference type="GO" id="GO:0048211">
    <property type="term" value="P:Golgi vesicle docking"/>
    <property type="evidence" value="ECO:0007669"/>
    <property type="project" value="TreeGrafter"/>
</dbReference>
<dbReference type="SUPFAM" id="SSF48371">
    <property type="entry name" value="ARM repeat"/>
    <property type="match status" value="1"/>
</dbReference>
<dbReference type="InterPro" id="IPR011989">
    <property type="entry name" value="ARM-like"/>
</dbReference>
<keyword evidence="13 20" id="KW-0175">Coiled coil</keyword>
<feature type="domain" description="Uso1/p115-like vesicle tethering protein C-terminal" evidence="23">
    <location>
        <begin position="854"/>
        <end position="941"/>
    </location>
</feature>
<evidence type="ECO:0000259" key="22">
    <source>
        <dbReference type="Pfam" id="PF04869"/>
    </source>
</evidence>
<reference evidence="24" key="2">
    <citation type="submission" date="2025-08" db="UniProtKB">
        <authorList>
            <consortium name="Ensembl"/>
        </authorList>
    </citation>
    <scope>IDENTIFICATION</scope>
</reference>
<evidence type="ECO:0000256" key="15">
    <source>
        <dbReference type="ARBA" id="ARBA00058762"/>
    </source>
</evidence>
<dbReference type="GO" id="GO:0012507">
    <property type="term" value="C:ER to Golgi transport vesicle membrane"/>
    <property type="evidence" value="ECO:0007669"/>
    <property type="project" value="TreeGrafter"/>
</dbReference>
<dbReference type="PANTHER" id="PTHR10013:SF0">
    <property type="entry name" value="GENERAL VESICULAR TRANSPORT FACTOR P115"/>
    <property type="match status" value="1"/>
</dbReference>
<comment type="subcellular location">
    <subcellularLocation>
        <location evidence="2">Cytoplasm</location>
        <location evidence="2">Cytosol</location>
    </subcellularLocation>
    <subcellularLocation>
        <location evidence="1">Golgi apparatus membrane</location>
        <topology evidence="1">Peripheral membrane protein</topology>
    </subcellularLocation>
</comment>
<dbReference type="Ensembl" id="ENSSFAT00005031602.1">
    <property type="protein sequence ID" value="ENSSFAP00005030502.1"/>
    <property type="gene ID" value="ENSSFAG00005014967.1"/>
</dbReference>
<organism evidence="24 25">
    <name type="scientific">Salarias fasciatus</name>
    <name type="common">Jewelled blenny</name>
    <name type="synonym">Blennius fasciatus</name>
    <dbReference type="NCBI Taxonomy" id="181472"/>
    <lineage>
        <taxon>Eukaryota</taxon>
        <taxon>Metazoa</taxon>
        <taxon>Chordata</taxon>
        <taxon>Craniata</taxon>
        <taxon>Vertebrata</taxon>
        <taxon>Euteleostomi</taxon>
        <taxon>Actinopterygii</taxon>
        <taxon>Neopterygii</taxon>
        <taxon>Teleostei</taxon>
        <taxon>Neoteleostei</taxon>
        <taxon>Acanthomorphata</taxon>
        <taxon>Ovalentaria</taxon>
        <taxon>Blenniimorphae</taxon>
        <taxon>Blenniiformes</taxon>
        <taxon>Blennioidei</taxon>
        <taxon>Blenniidae</taxon>
        <taxon>Salariinae</taxon>
        <taxon>Salarias</taxon>
    </lineage>
</organism>
<feature type="region of interest" description="Disordered" evidence="21">
    <location>
        <begin position="730"/>
        <end position="756"/>
    </location>
</feature>
<dbReference type="GO" id="GO:0048280">
    <property type="term" value="P:vesicle fusion with Golgi apparatus"/>
    <property type="evidence" value="ECO:0007669"/>
    <property type="project" value="InterPro"/>
</dbReference>
<evidence type="ECO:0000313" key="25">
    <source>
        <dbReference type="Proteomes" id="UP000472267"/>
    </source>
</evidence>
<dbReference type="GO" id="GO:0005783">
    <property type="term" value="C:endoplasmic reticulum"/>
    <property type="evidence" value="ECO:0007669"/>
    <property type="project" value="TreeGrafter"/>
</dbReference>
<feature type="domain" description="Vesicle tethering protein Uso1/P115-like head" evidence="22">
    <location>
        <begin position="360"/>
        <end position="647"/>
    </location>
</feature>
<evidence type="ECO:0000256" key="16">
    <source>
        <dbReference type="ARBA" id="ARBA00075954"/>
    </source>
</evidence>
<feature type="compositionally biased region" description="Acidic residues" evidence="21">
    <location>
        <begin position="923"/>
        <end position="947"/>
    </location>
</feature>
<dbReference type="GO" id="GO:0006888">
    <property type="term" value="P:endoplasmic reticulum to Golgi vesicle-mediated transport"/>
    <property type="evidence" value="ECO:0007669"/>
    <property type="project" value="TreeGrafter"/>
</dbReference>
<accession>A0A672HN91</accession>
<keyword evidence="14" id="KW-0472">Membrane</keyword>
<dbReference type="GO" id="GO:0045056">
    <property type="term" value="P:transcytosis"/>
    <property type="evidence" value="ECO:0007669"/>
    <property type="project" value="TreeGrafter"/>
</dbReference>
<keyword evidence="11" id="KW-0007">Acetylation</keyword>
<dbReference type="Pfam" id="PF04871">
    <property type="entry name" value="Uso1_p115_C"/>
    <property type="match status" value="1"/>
</dbReference>
<evidence type="ECO:0000256" key="8">
    <source>
        <dbReference type="ARBA" id="ARBA00022737"/>
    </source>
</evidence>
<keyword evidence="9" id="KW-0931">ER-Golgi transport</keyword>
<comment type="similarity">
    <text evidence="3">Belongs to the VDP/USO1/EDE1 family.</text>
</comment>
<protein>
    <recommendedName>
        <fullName evidence="4">General vesicular transport factor p115</fullName>
    </recommendedName>
    <alternativeName>
        <fullName evidence="16">Protein USO1 homolog</fullName>
    </alternativeName>
    <alternativeName>
        <fullName evidence="17">Transcytosis-associated protein</fullName>
    </alternativeName>
    <alternativeName>
        <fullName evidence="18">Vesicle-docking protein</fullName>
    </alternativeName>
</protein>
<evidence type="ECO:0000256" key="19">
    <source>
        <dbReference type="PROSITE-ProRule" id="PRU00259"/>
    </source>
</evidence>
<evidence type="ECO:0000256" key="7">
    <source>
        <dbReference type="ARBA" id="ARBA00022553"/>
    </source>
</evidence>
<dbReference type="PANTHER" id="PTHR10013">
    <property type="entry name" value="GENERAL VESICULAR TRANSPORT FACTOR P115"/>
    <property type="match status" value="1"/>
</dbReference>
<keyword evidence="5" id="KW-0813">Transport</keyword>
<feature type="repeat" description="ARM" evidence="19">
    <location>
        <begin position="70"/>
        <end position="107"/>
    </location>
</feature>
<evidence type="ECO:0000256" key="13">
    <source>
        <dbReference type="ARBA" id="ARBA00023054"/>
    </source>
</evidence>
<reference evidence="24" key="3">
    <citation type="submission" date="2025-09" db="UniProtKB">
        <authorList>
            <consortium name="Ensembl"/>
        </authorList>
    </citation>
    <scope>IDENTIFICATION</scope>
</reference>
<evidence type="ECO:0000259" key="23">
    <source>
        <dbReference type="Pfam" id="PF04871"/>
    </source>
</evidence>
<keyword evidence="25" id="KW-1185">Reference proteome</keyword>
<comment type="function">
    <text evidence="15">General vesicular transport factor required for intercisternal transport in the Golgi stack; it is required for transcytotic fusion and/or subsequent binding of the vesicles to the target membrane. May well act as a vesicular anchor by interacting with the target membrane and holding the vesicular and target membranes in proximity.</text>
</comment>
<dbReference type="PROSITE" id="PS50176">
    <property type="entry name" value="ARM_REPEAT"/>
    <property type="match status" value="1"/>
</dbReference>